<protein>
    <submittedName>
        <fullName evidence="2">Uncharacterized protein</fullName>
    </submittedName>
</protein>
<name>A0A915LA57_ROMCU</name>
<dbReference type="Proteomes" id="UP000887565">
    <property type="component" value="Unplaced"/>
</dbReference>
<dbReference type="WBParaSite" id="nRc.2.0.1.t46641-RA">
    <property type="protein sequence ID" value="nRc.2.0.1.t46641-RA"/>
    <property type="gene ID" value="nRc.2.0.1.g46641"/>
</dbReference>
<reference evidence="2" key="1">
    <citation type="submission" date="2022-11" db="UniProtKB">
        <authorList>
            <consortium name="WormBaseParasite"/>
        </authorList>
    </citation>
    <scope>IDENTIFICATION</scope>
</reference>
<sequence length="119" mass="13367">MKQPAVSQVTDEGDVCLHLTNWLPLKNQLLPLLLPGQALMSVKAKIYLNITLFNVDPSSTGRYARHGHVFTNPAFEPTIFIRTRTALENKYINQDENDDTIRNQSAHISNDFDIDDGTG</sequence>
<organism evidence="1 2">
    <name type="scientific">Romanomermis culicivorax</name>
    <name type="common">Nematode worm</name>
    <dbReference type="NCBI Taxonomy" id="13658"/>
    <lineage>
        <taxon>Eukaryota</taxon>
        <taxon>Metazoa</taxon>
        <taxon>Ecdysozoa</taxon>
        <taxon>Nematoda</taxon>
        <taxon>Enoplea</taxon>
        <taxon>Dorylaimia</taxon>
        <taxon>Mermithida</taxon>
        <taxon>Mermithoidea</taxon>
        <taxon>Mermithidae</taxon>
        <taxon>Romanomermis</taxon>
    </lineage>
</organism>
<dbReference type="AlphaFoldDB" id="A0A915LA57"/>
<keyword evidence="1" id="KW-1185">Reference proteome</keyword>
<evidence type="ECO:0000313" key="2">
    <source>
        <dbReference type="WBParaSite" id="nRc.2.0.1.t46641-RA"/>
    </source>
</evidence>
<proteinExistence type="predicted"/>
<accession>A0A915LA57</accession>
<evidence type="ECO:0000313" key="1">
    <source>
        <dbReference type="Proteomes" id="UP000887565"/>
    </source>
</evidence>